<dbReference type="RefSeq" id="WP_144333274.1">
    <property type="nucleotide sequence ID" value="NZ_VLPL01000005.1"/>
</dbReference>
<keyword evidence="2" id="KW-1185">Reference proteome</keyword>
<dbReference type="OrthoDB" id="5649947at2"/>
<name>A0A556MRB7_9FLAO</name>
<protein>
    <recommendedName>
        <fullName evidence="3">Transglutaminase domain-containing protein</fullName>
    </recommendedName>
</protein>
<dbReference type="AlphaFoldDB" id="A0A556MRB7"/>
<dbReference type="EMBL" id="VLPL01000005">
    <property type="protein sequence ID" value="TSJ42319.1"/>
    <property type="molecule type" value="Genomic_DNA"/>
</dbReference>
<reference evidence="1 2" key="1">
    <citation type="submission" date="2019-07" db="EMBL/GenBank/DDBJ databases">
        <authorList>
            <person name="Huq M.A."/>
        </authorList>
    </citation>
    <scope>NUCLEOTIDE SEQUENCE [LARGE SCALE GENOMIC DNA]</scope>
    <source>
        <strain evidence="1 2">MAH-3</strain>
    </source>
</reference>
<sequence>MIDFELTSNDPYSVAFREAGISSFKDACDFVAKLPYGRNTNREDFGLVLSEKKGTCSSKHALLASLALENGYPEVELIAGIFLMNGETHLKLIDFFKDKAYQNIPECHCYLRLKGERFDFTDLSDSLEKIAPKLVREQRIDPNQVSDWKIMIHKHYLQGWLNRNPQFHITLDELWSDREAAISLLSE</sequence>
<comment type="caution">
    <text evidence="1">The sequence shown here is derived from an EMBL/GenBank/DDBJ whole genome shotgun (WGS) entry which is preliminary data.</text>
</comment>
<evidence type="ECO:0008006" key="3">
    <source>
        <dbReference type="Google" id="ProtNLM"/>
    </source>
</evidence>
<evidence type="ECO:0000313" key="2">
    <source>
        <dbReference type="Proteomes" id="UP000316008"/>
    </source>
</evidence>
<organism evidence="1 2">
    <name type="scientific">Fluviicola chungangensis</name>
    <dbReference type="NCBI Taxonomy" id="2597671"/>
    <lineage>
        <taxon>Bacteria</taxon>
        <taxon>Pseudomonadati</taxon>
        <taxon>Bacteroidota</taxon>
        <taxon>Flavobacteriia</taxon>
        <taxon>Flavobacteriales</taxon>
        <taxon>Crocinitomicaceae</taxon>
        <taxon>Fluviicola</taxon>
    </lineage>
</organism>
<proteinExistence type="predicted"/>
<accession>A0A556MRB7</accession>
<gene>
    <name evidence="1" type="ORF">FO442_11160</name>
</gene>
<evidence type="ECO:0000313" key="1">
    <source>
        <dbReference type="EMBL" id="TSJ42319.1"/>
    </source>
</evidence>
<dbReference type="Proteomes" id="UP000316008">
    <property type="component" value="Unassembled WGS sequence"/>
</dbReference>